<proteinExistence type="predicted"/>
<evidence type="ECO:0008006" key="2">
    <source>
        <dbReference type="Google" id="ProtNLM"/>
    </source>
</evidence>
<comment type="caution">
    <text evidence="1">The sequence shown here is derived from an EMBL/GenBank/DDBJ whole genome shotgun (WGS) entry which is preliminary data.</text>
</comment>
<gene>
    <name evidence="1" type="ORF">S06H3_31542</name>
</gene>
<dbReference type="AlphaFoldDB" id="X1LSZ4"/>
<accession>X1LSZ4</accession>
<evidence type="ECO:0000313" key="1">
    <source>
        <dbReference type="EMBL" id="GAI22462.1"/>
    </source>
</evidence>
<dbReference type="Gene3D" id="3.40.50.300">
    <property type="entry name" value="P-loop containing nucleotide triphosphate hydrolases"/>
    <property type="match status" value="1"/>
</dbReference>
<sequence>MPLNIDVFLRQPHPKQAAFIESPVKRKIVRAGRRGGKTTGMAILAIRAFLDGTRVLYATPTAEQ</sequence>
<dbReference type="InterPro" id="IPR027417">
    <property type="entry name" value="P-loop_NTPase"/>
</dbReference>
<name>X1LSZ4_9ZZZZ</name>
<dbReference type="EMBL" id="BARV01018688">
    <property type="protein sequence ID" value="GAI22462.1"/>
    <property type="molecule type" value="Genomic_DNA"/>
</dbReference>
<reference evidence="1" key="1">
    <citation type="journal article" date="2014" name="Front. Microbiol.">
        <title>High frequency of phylogenetically diverse reductive dehalogenase-homologous genes in deep subseafloor sedimentary metagenomes.</title>
        <authorList>
            <person name="Kawai M."/>
            <person name="Futagami T."/>
            <person name="Toyoda A."/>
            <person name="Takaki Y."/>
            <person name="Nishi S."/>
            <person name="Hori S."/>
            <person name="Arai W."/>
            <person name="Tsubouchi T."/>
            <person name="Morono Y."/>
            <person name="Uchiyama I."/>
            <person name="Ito T."/>
            <person name="Fujiyama A."/>
            <person name="Inagaki F."/>
            <person name="Takami H."/>
        </authorList>
    </citation>
    <scope>NUCLEOTIDE SEQUENCE</scope>
    <source>
        <strain evidence="1">Expedition CK06-06</strain>
    </source>
</reference>
<protein>
    <recommendedName>
        <fullName evidence="2">Phage terminase large subunit N-terminal domain-containing protein</fullName>
    </recommendedName>
</protein>
<organism evidence="1">
    <name type="scientific">marine sediment metagenome</name>
    <dbReference type="NCBI Taxonomy" id="412755"/>
    <lineage>
        <taxon>unclassified sequences</taxon>
        <taxon>metagenomes</taxon>
        <taxon>ecological metagenomes</taxon>
    </lineage>
</organism>
<feature type="non-terminal residue" evidence="1">
    <location>
        <position position="64"/>
    </location>
</feature>